<proteinExistence type="predicted"/>
<dbReference type="NCBIfam" id="NF009803">
    <property type="entry name" value="PRK13287.1"/>
    <property type="match status" value="1"/>
</dbReference>
<dbReference type="EMBL" id="JAADZU010000127">
    <property type="protein sequence ID" value="NDK92483.1"/>
    <property type="molecule type" value="Genomic_DNA"/>
</dbReference>
<dbReference type="PANTHER" id="PTHR43674:SF15">
    <property type="entry name" value="FORMAMIDASE"/>
    <property type="match status" value="1"/>
</dbReference>
<gene>
    <name evidence="4" type="ORF">GYA93_23435</name>
</gene>
<evidence type="ECO:0000313" key="4">
    <source>
        <dbReference type="EMBL" id="NDK92483.1"/>
    </source>
</evidence>
<evidence type="ECO:0000259" key="3">
    <source>
        <dbReference type="PROSITE" id="PS50263"/>
    </source>
</evidence>
<feature type="domain" description="CN hydrolase" evidence="3">
    <location>
        <begin position="13"/>
        <end position="258"/>
    </location>
</feature>
<dbReference type="PROSITE" id="PS50263">
    <property type="entry name" value="CN_HYDROLASE"/>
    <property type="match status" value="1"/>
</dbReference>
<dbReference type="AlphaFoldDB" id="A0A7K3LW17"/>
<dbReference type="InterPro" id="IPR003010">
    <property type="entry name" value="C-N_Hydrolase"/>
</dbReference>
<sequence length="344" mass="37195">MYSSGFNSNDDELVVAMVQQQIALVRNRADLAEAVRATTATLAEIATGMPRVDLVVFPEYGLHGLRKEGWAEDDLMCTIPGPETDLLTAACRRHSVWAAFSVMETNPRGAPFNSSILVDEHGEIVLHTRKLFPWAPKEPWEPGRDPLSVCSGPRGSTIGLLICHDGCFPEAARDLAYQGATVIVRQAGYKLPFEQAWRISNQANAFSNMAYTVSVCLAGDDGNGFPSLGGAMACDIDGSVLVEGDQTPGRVVTAAFSPARAEKARRTWGVENNIYQLGHRGYTAIREGLADNPFRYVTDLAAGQYRVPWDRDVSIRDGRSEGYGPAREPGTAADTARAGFPGSS</sequence>
<feature type="region of interest" description="Disordered" evidence="2">
    <location>
        <begin position="316"/>
        <end position="344"/>
    </location>
</feature>
<dbReference type="InterPro" id="IPR050345">
    <property type="entry name" value="Aliph_Amidase/BUP"/>
</dbReference>
<evidence type="ECO:0000256" key="2">
    <source>
        <dbReference type="SAM" id="MobiDB-lite"/>
    </source>
</evidence>
<keyword evidence="1 4" id="KW-0378">Hydrolase</keyword>
<dbReference type="Pfam" id="PF00795">
    <property type="entry name" value="CN_hydrolase"/>
    <property type="match status" value="1"/>
</dbReference>
<dbReference type="InterPro" id="IPR036526">
    <property type="entry name" value="C-N_Hydrolase_sf"/>
</dbReference>
<evidence type="ECO:0000313" key="5">
    <source>
        <dbReference type="Proteomes" id="UP000466307"/>
    </source>
</evidence>
<dbReference type="SUPFAM" id="SSF56317">
    <property type="entry name" value="Carbon-nitrogen hydrolase"/>
    <property type="match status" value="1"/>
</dbReference>
<dbReference type="EC" id="3.5.1.49" evidence="4"/>
<protein>
    <submittedName>
        <fullName evidence="4">Formamidase</fullName>
        <ecNumber evidence="4">3.5.1.49</ecNumber>
    </submittedName>
</protein>
<dbReference type="RefSeq" id="WP_059039857.1">
    <property type="nucleotide sequence ID" value="NZ_JAADZU010000127.1"/>
</dbReference>
<organism evidence="4 5">
    <name type="scientific">Gordonia desulfuricans</name>
    <dbReference type="NCBI Taxonomy" id="89051"/>
    <lineage>
        <taxon>Bacteria</taxon>
        <taxon>Bacillati</taxon>
        <taxon>Actinomycetota</taxon>
        <taxon>Actinomycetes</taxon>
        <taxon>Mycobacteriales</taxon>
        <taxon>Gordoniaceae</taxon>
        <taxon>Gordonia</taxon>
    </lineage>
</organism>
<name>A0A7K3LW17_9ACTN</name>
<comment type="caution">
    <text evidence="4">The sequence shown here is derived from an EMBL/GenBank/DDBJ whole genome shotgun (WGS) entry which is preliminary data.</text>
</comment>
<dbReference type="Proteomes" id="UP000466307">
    <property type="component" value="Unassembled WGS sequence"/>
</dbReference>
<reference evidence="4 5" key="1">
    <citation type="submission" date="2020-01" db="EMBL/GenBank/DDBJ databases">
        <title>Investigation of new actinobacteria for the biodesulphurisation of diesel fuel.</title>
        <authorList>
            <person name="Athi Narayanan S.M."/>
        </authorList>
    </citation>
    <scope>NUCLEOTIDE SEQUENCE [LARGE SCALE GENOMIC DNA]</scope>
    <source>
        <strain evidence="4 5">213E</strain>
    </source>
</reference>
<dbReference type="GO" id="GO:0050126">
    <property type="term" value="F:N-carbamoylputrescine amidase activity"/>
    <property type="evidence" value="ECO:0007669"/>
    <property type="project" value="TreeGrafter"/>
</dbReference>
<dbReference type="GO" id="GO:0033388">
    <property type="term" value="P:putrescine biosynthetic process from arginine"/>
    <property type="evidence" value="ECO:0007669"/>
    <property type="project" value="TreeGrafter"/>
</dbReference>
<dbReference type="GO" id="GO:0004328">
    <property type="term" value="F:formamidase activity"/>
    <property type="evidence" value="ECO:0007669"/>
    <property type="project" value="UniProtKB-EC"/>
</dbReference>
<dbReference type="Gene3D" id="3.60.110.10">
    <property type="entry name" value="Carbon-nitrogen hydrolase"/>
    <property type="match status" value="1"/>
</dbReference>
<accession>A0A7K3LW17</accession>
<dbReference type="PANTHER" id="PTHR43674">
    <property type="entry name" value="NITRILASE C965.09-RELATED"/>
    <property type="match status" value="1"/>
</dbReference>
<keyword evidence="5" id="KW-1185">Reference proteome</keyword>
<evidence type="ECO:0000256" key="1">
    <source>
        <dbReference type="ARBA" id="ARBA00022801"/>
    </source>
</evidence>